<name>A0AAN4ZL50_9BILA</name>
<evidence type="ECO:0000313" key="2">
    <source>
        <dbReference type="Proteomes" id="UP001328107"/>
    </source>
</evidence>
<protein>
    <submittedName>
        <fullName evidence="1">Uncharacterized protein</fullName>
    </submittedName>
</protein>
<comment type="caution">
    <text evidence="1">The sequence shown here is derived from an EMBL/GenBank/DDBJ whole genome shotgun (WGS) entry which is preliminary data.</text>
</comment>
<accession>A0AAN4ZL50</accession>
<organism evidence="1 2">
    <name type="scientific">Pristionchus mayeri</name>
    <dbReference type="NCBI Taxonomy" id="1317129"/>
    <lineage>
        <taxon>Eukaryota</taxon>
        <taxon>Metazoa</taxon>
        <taxon>Ecdysozoa</taxon>
        <taxon>Nematoda</taxon>
        <taxon>Chromadorea</taxon>
        <taxon>Rhabditida</taxon>
        <taxon>Rhabditina</taxon>
        <taxon>Diplogasteromorpha</taxon>
        <taxon>Diplogasteroidea</taxon>
        <taxon>Neodiplogasteridae</taxon>
        <taxon>Pristionchus</taxon>
    </lineage>
</organism>
<sequence length="84" mass="9587">FLLSPHSHSSAAIIDSSCPQDEACLVFRLNNNDEYEVFLGSYIDIFANKRTEFLRFSIGPINRDDCEFTLATNVKNVSERIEIK</sequence>
<gene>
    <name evidence="1" type="ORF">PMAYCL1PPCAC_12976</name>
</gene>
<evidence type="ECO:0000313" key="1">
    <source>
        <dbReference type="EMBL" id="GMR42781.1"/>
    </source>
</evidence>
<dbReference type="AlphaFoldDB" id="A0AAN4ZL50"/>
<proteinExistence type="predicted"/>
<keyword evidence="2" id="KW-1185">Reference proteome</keyword>
<feature type="non-terminal residue" evidence="1">
    <location>
        <position position="84"/>
    </location>
</feature>
<feature type="non-terminal residue" evidence="1">
    <location>
        <position position="1"/>
    </location>
</feature>
<dbReference type="Proteomes" id="UP001328107">
    <property type="component" value="Unassembled WGS sequence"/>
</dbReference>
<dbReference type="EMBL" id="BTRK01000003">
    <property type="protein sequence ID" value="GMR42781.1"/>
    <property type="molecule type" value="Genomic_DNA"/>
</dbReference>
<reference evidence="2" key="1">
    <citation type="submission" date="2022-10" db="EMBL/GenBank/DDBJ databases">
        <title>Genome assembly of Pristionchus species.</title>
        <authorList>
            <person name="Yoshida K."/>
            <person name="Sommer R.J."/>
        </authorList>
    </citation>
    <scope>NUCLEOTIDE SEQUENCE [LARGE SCALE GENOMIC DNA]</scope>
    <source>
        <strain evidence="2">RS5460</strain>
    </source>
</reference>